<organism evidence="6 7">
    <name type="scientific">Thioclava litoralis</name>
    <dbReference type="NCBI Taxonomy" id="3076557"/>
    <lineage>
        <taxon>Bacteria</taxon>
        <taxon>Pseudomonadati</taxon>
        <taxon>Pseudomonadota</taxon>
        <taxon>Alphaproteobacteria</taxon>
        <taxon>Rhodobacterales</taxon>
        <taxon>Paracoccaceae</taxon>
        <taxon>Thioclava</taxon>
    </lineage>
</organism>
<name>A0ABZ1DW70_9RHOB</name>
<dbReference type="Pfam" id="PF01035">
    <property type="entry name" value="DNA_binding_1"/>
    <property type="match status" value="1"/>
</dbReference>
<dbReference type="RefSeq" id="WP_406720275.1">
    <property type="nucleotide sequence ID" value="NZ_CP135443.1"/>
</dbReference>
<dbReference type="CDD" id="cd06445">
    <property type="entry name" value="ATase"/>
    <property type="match status" value="1"/>
</dbReference>
<accession>A0ABZ1DW70</accession>
<dbReference type="InterPro" id="IPR036631">
    <property type="entry name" value="MGMT_N_sf"/>
</dbReference>
<dbReference type="SMART" id="SM00342">
    <property type="entry name" value="HTH_ARAC"/>
    <property type="match status" value="1"/>
</dbReference>
<evidence type="ECO:0000313" key="6">
    <source>
        <dbReference type="EMBL" id="WRY32728.1"/>
    </source>
</evidence>
<dbReference type="InterPro" id="IPR018062">
    <property type="entry name" value="HTH_AraC-typ_CS"/>
</dbReference>
<evidence type="ECO:0000256" key="3">
    <source>
        <dbReference type="ARBA" id="ARBA00023125"/>
    </source>
</evidence>
<evidence type="ECO:0000256" key="1">
    <source>
        <dbReference type="ARBA" id="ARBA00022763"/>
    </source>
</evidence>
<evidence type="ECO:0000259" key="5">
    <source>
        <dbReference type="PROSITE" id="PS01124"/>
    </source>
</evidence>
<protein>
    <submittedName>
        <fullName evidence="6">Bifunctional helix-turn-helix domain-containing protein/methylated-DNA--[protein]-cysteine S-methyltransferase</fullName>
    </submittedName>
</protein>
<dbReference type="Proteomes" id="UP001623290">
    <property type="component" value="Chromosome"/>
</dbReference>
<dbReference type="InterPro" id="IPR018060">
    <property type="entry name" value="HTH_AraC"/>
</dbReference>
<dbReference type="Pfam" id="PF12833">
    <property type="entry name" value="HTH_18"/>
    <property type="match status" value="1"/>
</dbReference>
<dbReference type="PROSITE" id="PS01124">
    <property type="entry name" value="HTH_ARAC_FAMILY_2"/>
    <property type="match status" value="1"/>
</dbReference>
<dbReference type="SUPFAM" id="SSF53155">
    <property type="entry name" value="Methylated DNA-protein cysteine methyltransferase domain"/>
    <property type="match status" value="1"/>
</dbReference>
<dbReference type="InterPro" id="IPR036217">
    <property type="entry name" value="MethylDNA_cys_MeTrfase_DNAb"/>
</dbReference>
<keyword evidence="4" id="KW-0804">Transcription</keyword>
<dbReference type="PROSITE" id="PS00041">
    <property type="entry name" value="HTH_ARAC_FAMILY_1"/>
    <property type="match status" value="1"/>
</dbReference>
<dbReference type="InterPro" id="IPR036388">
    <property type="entry name" value="WH-like_DNA-bd_sf"/>
</dbReference>
<proteinExistence type="predicted"/>
<keyword evidence="2" id="KW-0805">Transcription regulation</keyword>
<dbReference type="Gene3D" id="3.30.160.70">
    <property type="entry name" value="Methylated DNA-protein cysteine methyltransferase domain"/>
    <property type="match status" value="1"/>
</dbReference>
<dbReference type="SUPFAM" id="SSF46767">
    <property type="entry name" value="Methylated DNA-protein cysteine methyltransferase, C-terminal domain"/>
    <property type="match status" value="1"/>
</dbReference>
<keyword evidence="3" id="KW-0238">DNA-binding</keyword>
<feature type="domain" description="HTH araC/xylS-type" evidence="5">
    <location>
        <begin position="11"/>
        <end position="110"/>
    </location>
</feature>
<dbReference type="Gene3D" id="1.10.10.10">
    <property type="entry name" value="Winged helix-like DNA-binding domain superfamily/Winged helix DNA-binding domain"/>
    <property type="match status" value="1"/>
</dbReference>
<dbReference type="NCBIfam" id="TIGR00589">
    <property type="entry name" value="ogt"/>
    <property type="match status" value="1"/>
</dbReference>
<sequence>MQDSYHYQLIARAIAQIDAAHAAGTSLTLSALAQKLHMSEAHFQKCFTAWAGVSPLRYMQYLKLDLAKDLLRQRHPLTAVAQETGLSGSARLHDLVLRWEAMTPGEFARKGAGLLINWGRFDTPYGPALVMGTSRGICGLAFSAEMGEATAYQDLATRWPAATFVENPEALEQWVTAAFAQRGDVALHLSGRAFQIKVWEALLQIPEGAVATYQDIAIAIGAPKATRAAGTAIGRNPVAALIPCHRALRKSGGLGGYHWGLTTKRVLLAREAARAEANGSRMPHAALATDND</sequence>
<dbReference type="Gene3D" id="1.10.10.60">
    <property type="entry name" value="Homeodomain-like"/>
    <property type="match status" value="1"/>
</dbReference>
<reference evidence="6 7" key="1">
    <citation type="submission" date="2023-09" db="EMBL/GenBank/DDBJ databases">
        <title>Thioclava shenzhenensis sp. nov., a multidrug resistant bacteria-antagonizing species isolated from coastal seawater.</title>
        <authorList>
            <person name="Long M."/>
        </authorList>
    </citation>
    <scope>NUCLEOTIDE SEQUENCE [LARGE SCALE GENOMIC DNA]</scope>
    <source>
        <strain evidence="6 7">FTW29</strain>
    </source>
</reference>
<gene>
    <name evidence="6" type="ORF">RPE78_08360</name>
</gene>
<dbReference type="SUPFAM" id="SSF46689">
    <property type="entry name" value="Homeodomain-like"/>
    <property type="match status" value="1"/>
</dbReference>
<keyword evidence="7" id="KW-1185">Reference proteome</keyword>
<keyword evidence="1" id="KW-0227">DNA damage</keyword>
<evidence type="ECO:0000256" key="2">
    <source>
        <dbReference type="ARBA" id="ARBA00023015"/>
    </source>
</evidence>
<evidence type="ECO:0000256" key="4">
    <source>
        <dbReference type="ARBA" id="ARBA00023163"/>
    </source>
</evidence>
<dbReference type="PANTHER" id="PTHR10815">
    <property type="entry name" value="METHYLATED-DNA--PROTEIN-CYSTEINE METHYLTRANSFERASE"/>
    <property type="match status" value="1"/>
</dbReference>
<dbReference type="EMBL" id="CP135443">
    <property type="protein sequence ID" value="WRY32728.1"/>
    <property type="molecule type" value="Genomic_DNA"/>
</dbReference>
<evidence type="ECO:0000313" key="7">
    <source>
        <dbReference type="Proteomes" id="UP001623290"/>
    </source>
</evidence>
<dbReference type="InterPro" id="IPR009057">
    <property type="entry name" value="Homeodomain-like_sf"/>
</dbReference>
<dbReference type="InterPro" id="IPR014048">
    <property type="entry name" value="MethylDNA_cys_MeTrfase_DNA-bd"/>
</dbReference>
<dbReference type="PANTHER" id="PTHR10815:SF13">
    <property type="entry name" value="METHYLATED-DNA--PROTEIN-CYSTEINE METHYLTRANSFERASE"/>
    <property type="match status" value="1"/>
</dbReference>